<dbReference type="EMBL" id="JACEIK010010019">
    <property type="protein sequence ID" value="MCE3214879.1"/>
    <property type="molecule type" value="Genomic_DNA"/>
</dbReference>
<keyword evidence="3" id="KW-1185">Reference proteome</keyword>
<accession>A0ABS8WPQ3</accession>
<dbReference type="Proteomes" id="UP000823775">
    <property type="component" value="Unassembled WGS sequence"/>
</dbReference>
<sequence>MAPKPSKEKGLASSSHGSKRARRTSEEEHEDGTTTIEALWAPLGHRARRVGPGFEEPLDDDVATEDVMTRVDSYI</sequence>
<evidence type="ECO:0000313" key="3">
    <source>
        <dbReference type="Proteomes" id="UP000823775"/>
    </source>
</evidence>
<name>A0ABS8WPQ3_DATST</name>
<protein>
    <submittedName>
        <fullName evidence="2">Uncharacterized protein</fullName>
    </submittedName>
</protein>
<evidence type="ECO:0000313" key="2">
    <source>
        <dbReference type="EMBL" id="MCE3214879.1"/>
    </source>
</evidence>
<evidence type="ECO:0000256" key="1">
    <source>
        <dbReference type="SAM" id="MobiDB-lite"/>
    </source>
</evidence>
<gene>
    <name evidence="2" type="ORF">HAX54_000198</name>
</gene>
<feature type="compositionally biased region" description="Basic and acidic residues" evidence="1">
    <location>
        <begin position="1"/>
        <end position="10"/>
    </location>
</feature>
<proteinExistence type="predicted"/>
<comment type="caution">
    <text evidence="2">The sequence shown here is derived from an EMBL/GenBank/DDBJ whole genome shotgun (WGS) entry which is preliminary data.</text>
</comment>
<reference evidence="2 3" key="1">
    <citation type="journal article" date="2021" name="BMC Genomics">
        <title>Datura genome reveals duplications of psychoactive alkaloid biosynthetic genes and high mutation rate following tissue culture.</title>
        <authorList>
            <person name="Rajewski A."/>
            <person name="Carter-House D."/>
            <person name="Stajich J."/>
            <person name="Litt A."/>
        </authorList>
    </citation>
    <scope>NUCLEOTIDE SEQUENCE [LARGE SCALE GENOMIC DNA]</scope>
    <source>
        <strain evidence="2">AR-01</strain>
    </source>
</reference>
<feature type="region of interest" description="Disordered" evidence="1">
    <location>
        <begin position="1"/>
        <end position="39"/>
    </location>
</feature>
<organism evidence="2 3">
    <name type="scientific">Datura stramonium</name>
    <name type="common">Jimsonweed</name>
    <name type="synonym">Common thornapple</name>
    <dbReference type="NCBI Taxonomy" id="4076"/>
    <lineage>
        <taxon>Eukaryota</taxon>
        <taxon>Viridiplantae</taxon>
        <taxon>Streptophyta</taxon>
        <taxon>Embryophyta</taxon>
        <taxon>Tracheophyta</taxon>
        <taxon>Spermatophyta</taxon>
        <taxon>Magnoliopsida</taxon>
        <taxon>eudicotyledons</taxon>
        <taxon>Gunneridae</taxon>
        <taxon>Pentapetalae</taxon>
        <taxon>asterids</taxon>
        <taxon>lamiids</taxon>
        <taxon>Solanales</taxon>
        <taxon>Solanaceae</taxon>
        <taxon>Solanoideae</taxon>
        <taxon>Datureae</taxon>
        <taxon>Datura</taxon>
    </lineage>
</organism>